<evidence type="ECO:0000256" key="1">
    <source>
        <dbReference type="SAM" id="MobiDB-lite"/>
    </source>
</evidence>
<protein>
    <submittedName>
        <fullName evidence="2">Uncharacterized protein</fullName>
    </submittedName>
</protein>
<dbReference type="Proteomes" id="UP000746747">
    <property type="component" value="Unassembled WGS sequence"/>
</dbReference>
<reference evidence="2" key="1">
    <citation type="submission" date="2021-09" db="EMBL/GenBank/DDBJ databases">
        <authorList>
            <consortium name="Pathogen Informatics"/>
        </authorList>
    </citation>
    <scope>NUCLEOTIDE SEQUENCE</scope>
</reference>
<comment type="caution">
    <text evidence="2">The sequence shown here is derived from an EMBL/GenBank/DDBJ whole genome shotgun (WGS) entry which is preliminary data.</text>
</comment>
<feature type="region of interest" description="Disordered" evidence="1">
    <location>
        <begin position="1"/>
        <end position="20"/>
    </location>
</feature>
<name>A0A8J2QB33_9BILA</name>
<evidence type="ECO:0000313" key="3">
    <source>
        <dbReference type="Proteomes" id="UP000746747"/>
    </source>
</evidence>
<sequence>MDCSAAVGGSDDDGDDDNDDDDDGNDDGSIFCILNAVWCAHLTIGTNKTRAAYGVRSCRDLYYFHAAQFCPMHVDICACLYRCICSIDNSMVCNGIDIVSCCSTFVQVATYLASVDNFLGKLIKRPSSVRLLRLLRDGYAAS</sequence>
<evidence type="ECO:0000313" key="2">
    <source>
        <dbReference type="EMBL" id="CAG9539752.1"/>
    </source>
</evidence>
<proteinExistence type="predicted"/>
<gene>
    <name evidence="2" type="ORF">CJOHNSTONI_LOCUS9324</name>
</gene>
<dbReference type="AlphaFoldDB" id="A0A8J2QB33"/>
<keyword evidence="3" id="KW-1185">Reference proteome</keyword>
<dbReference type="EMBL" id="CAKAEH010001837">
    <property type="protein sequence ID" value="CAG9539752.1"/>
    <property type="molecule type" value="Genomic_DNA"/>
</dbReference>
<accession>A0A8J2QB33</accession>
<organism evidence="2 3">
    <name type="scientific">Cercopithifilaria johnstoni</name>
    <dbReference type="NCBI Taxonomy" id="2874296"/>
    <lineage>
        <taxon>Eukaryota</taxon>
        <taxon>Metazoa</taxon>
        <taxon>Ecdysozoa</taxon>
        <taxon>Nematoda</taxon>
        <taxon>Chromadorea</taxon>
        <taxon>Rhabditida</taxon>
        <taxon>Spirurina</taxon>
        <taxon>Spiruromorpha</taxon>
        <taxon>Filarioidea</taxon>
        <taxon>Onchocercidae</taxon>
        <taxon>Cercopithifilaria</taxon>
    </lineage>
</organism>
<feature type="compositionally biased region" description="Acidic residues" evidence="1">
    <location>
        <begin position="10"/>
        <end position="20"/>
    </location>
</feature>